<dbReference type="GO" id="GO:0005737">
    <property type="term" value="C:cytoplasm"/>
    <property type="evidence" value="ECO:0007669"/>
    <property type="project" value="TreeGrafter"/>
</dbReference>
<keyword evidence="3" id="KW-0808">Transferase</keyword>
<dbReference type="InterPro" id="IPR027417">
    <property type="entry name" value="P-loop_NTPase"/>
</dbReference>
<dbReference type="NCBIfam" id="TIGR04075">
    <property type="entry name" value="bacter_Pnkp"/>
    <property type="match status" value="1"/>
</dbReference>
<dbReference type="GO" id="GO:0016301">
    <property type="term" value="F:kinase activity"/>
    <property type="evidence" value="ECO:0007669"/>
    <property type="project" value="UniProtKB-KW"/>
</dbReference>
<comment type="caution">
    <text evidence="3">The sequence shown here is derived from an EMBL/GenBank/DDBJ whole genome shotgun (WGS) entry which is preliminary data.</text>
</comment>
<evidence type="ECO:0000313" key="3">
    <source>
        <dbReference type="EMBL" id="PSR33900.1"/>
    </source>
</evidence>
<keyword evidence="3" id="KW-0418">Kinase</keyword>
<dbReference type="PANTHER" id="PTHR42850:SF7">
    <property type="entry name" value="BIS(5'-NUCLEOSYL)-TETRAPHOSPHATASE PRPE [ASYMMETRICAL]"/>
    <property type="match status" value="1"/>
</dbReference>
<dbReference type="InterPro" id="IPR029052">
    <property type="entry name" value="Metallo-depent_PP-like"/>
</dbReference>
<feature type="domain" description="Polynucleotide kinase-phosphatase ligase" evidence="2">
    <location>
        <begin position="468"/>
        <end position="846"/>
    </location>
</feature>
<dbReference type="InterPro" id="IPR041780">
    <property type="entry name" value="MPP_PrpE-like"/>
</dbReference>
<sequence length="851" mass="95406">MLAKIPELSLILLIGASGSGKSSFAQKHFLPTEILSSDACRAMVSDDETNQAATGDAFDVLHYIAGKRLARGRLTVIDATNVQSESRRSLIALARQHHVLVTAIVLNLPEQICINRNSGRTDRQFSRHVIQRQIRQLKSSLSKLRREGMHQVIVLSSEDEIEAFQWERQPLWNNKSEDHGPFDIIGDVHGCFDELHALVEKLGYHILQDPKGAYQVRHPESRKLVFLGDLVDRGPKIADVLRFVMDAVDSGTALCVPGNHESKLLRKLKGLPVTVSHGLQETLDQLDRENDAFRERTKKFLDGLVSHYVLDSGRLIVAHAGLPETMHGRGSAKVREFALYGETTGETDEFGLPIRYNWASDYRGNAMVVYGHTPVPQPEWLNRTINIDTGCVFGGRLTALRYPENQLVDEAARRVYTDPIRPLNHPAPGLSAQQVQDDVLDIADIAGKRRVQTHLMGTVTVPEENGAAALEVLSRFAADPKWLIYLPPTMSPAETSQEFDTLEHPMEAFLYFQRQNISDVICEQKHMGSRAVIIVCRDDSVAKHRFGVQENSLGIIYTRTGRHFFENPEMELALLNRVRMASETAGLFDHLQTDWLLLDTEIMPWSLKAQDLIQRQYAAVGRAAHIGLAAAVDALTHTARRGLDTADLTSLMTSQQARAEQFIRAYRRYVWPVRSLDDVKIAPFHLLASEGKVHMDQDHEWHLEKLQSLTAADSALITPTPTIRVLLDDSQSIEAGVVWWEQITAAGFEGMVVKPLPFVARNDDGKLVQPAIKVRGREYLRIIYGPDYNAKENLDRLRHRGLAAKRAAALREFALGLEGLQRFVAGEPLRRVHECVHAVLALESQPVDPRL</sequence>
<proteinExistence type="predicted"/>
<protein>
    <submittedName>
        <fullName evidence="3">Polynucleotide kinase-phosphatase</fullName>
    </submittedName>
</protein>
<evidence type="ECO:0000259" key="2">
    <source>
        <dbReference type="Pfam" id="PF16542"/>
    </source>
</evidence>
<reference evidence="3 4" key="1">
    <citation type="journal article" date="2014" name="BMC Genomics">
        <title>Comparison of environmental and isolate Sulfobacillus genomes reveals diverse carbon, sulfur, nitrogen, and hydrogen metabolisms.</title>
        <authorList>
            <person name="Justice N.B."/>
            <person name="Norman A."/>
            <person name="Brown C.T."/>
            <person name="Singh A."/>
            <person name="Thomas B.C."/>
            <person name="Banfield J.F."/>
        </authorList>
    </citation>
    <scope>NUCLEOTIDE SEQUENCE [LARGE SCALE GENOMIC DNA]</scope>
    <source>
        <strain evidence="3">AMDSBA4</strain>
    </source>
</reference>
<dbReference type="Gene3D" id="3.60.21.10">
    <property type="match status" value="1"/>
</dbReference>
<name>A0A2T2XHE5_9FIRM</name>
<dbReference type="PANTHER" id="PTHR42850">
    <property type="entry name" value="METALLOPHOSPHOESTERASE"/>
    <property type="match status" value="1"/>
</dbReference>
<evidence type="ECO:0000259" key="1">
    <source>
        <dbReference type="Pfam" id="PF00149"/>
    </source>
</evidence>
<dbReference type="InterPro" id="IPR024028">
    <property type="entry name" value="PNKP_bac"/>
</dbReference>
<dbReference type="GO" id="GO:0016791">
    <property type="term" value="F:phosphatase activity"/>
    <property type="evidence" value="ECO:0007669"/>
    <property type="project" value="TreeGrafter"/>
</dbReference>
<dbReference type="InterPro" id="IPR004843">
    <property type="entry name" value="Calcineurin-like_PHP"/>
</dbReference>
<dbReference type="AlphaFoldDB" id="A0A2T2XHE5"/>
<dbReference type="Pfam" id="PF00149">
    <property type="entry name" value="Metallophos"/>
    <property type="match status" value="1"/>
</dbReference>
<dbReference type="SUPFAM" id="SSF52540">
    <property type="entry name" value="P-loop containing nucleoside triphosphate hydrolases"/>
    <property type="match status" value="1"/>
</dbReference>
<accession>A0A2T2XHE5</accession>
<dbReference type="SUPFAM" id="SSF56300">
    <property type="entry name" value="Metallo-dependent phosphatases"/>
    <property type="match status" value="1"/>
</dbReference>
<dbReference type="SUPFAM" id="SSF56091">
    <property type="entry name" value="DNA ligase/mRNA capping enzyme, catalytic domain"/>
    <property type="match status" value="1"/>
</dbReference>
<feature type="domain" description="Calcineurin-like phosphoesterase" evidence="1">
    <location>
        <begin position="181"/>
        <end position="376"/>
    </location>
</feature>
<dbReference type="Pfam" id="PF13671">
    <property type="entry name" value="AAA_33"/>
    <property type="match status" value="1"/>
</dbReference>
<organism evidence="3 4">
    <name type="scientific">Sulfobacillus benefaciens</name>
    <dbReference type="NCBI Taxonomy" id="453960"/>
    <lineage>
        <taxon>Bacteria</taxon>
        <taxon>Bacillati</taxon>
        <taxon>Bacillota</taxon>
        <taxon>Clostridia</taxon>
        <taxon>Eubacteriales</taxon>
        <taxon>Clostridiales Family XVII. Incertae Sedis</taxon>
        <taxon>Sulfobacillus</taxon>
    </lineage>
</organism>
<dbReference type="InterPro" id="IPR050126">
    <property type="entry name" value="Ap4A_hydrolase"/>
</dbReference>
<dbReference type="CDD" id="cd07423">
    <property type="entry name" value="MPP_Prp_like"/>
    <property type="match status" value="1"/>
</dbReference>
<dbReference type="Gene3D" id="3.30.470.30">
    <property type="entry name" value="DNA ligase/mRNA capping enzyme"/>
    <property type="match status" value="2"/>
</dbReference>
<gene>
    <name evidence="3" type="ORF">C7B46_07875</name>
</gene>
<dbReference type="Proteomes" id="UP000242972">
    <property type="component" value="Unassembled WGS sequence"/>
</dbReference>
<dbReference type="Pfam" id="PF16542">
    <property type="entry name" value="PNKP_ligase"/>
    <property type="match status" value="1"/>
</dbReference>
<dbReference type="EMBL" id="PXYW01000015">
    <property type="protein sequence ID" value="PSR33900.1"/>
    <property type="molecule type" value="Genomic_DNA"/>
</dbReference>
<dbReference type="Gene3D" id="3.40.50.300">
    <property type="entry name" value="P-loop containing nucleotide triphosphate hydrolases"/>
    <property type="match status" value="1"/>
</dbReference>
<dbReference type="InterPro" id="IPR032380">
    <property type="entry name" value="PNKP_ligase_dom"/>
</dbReference>
<evidence type="ECO:0000313" key="4">
    <source>
        <dbReference type="Proteomes" id="UP000242972"/>
    </source>
</evidence>